<dbReference type="Pfam" id="PF13491">
    <property type="entry name" value="FtsK_4TM"/>
    <property type="match status" value="1"/>
</dbReference>
<protein>
    <submittedName>
        <fullName evidence="8">DNA translocase FtsK 4TM domain-containing protein</fullName>
    </submittedName>
</protein>
<evidence type="ECO:0000256" key="4">
    <source>
        <dbReference type="ARBA" id="ARBA00022989"/>
    </source>
</evidence>
<feature type="transmembrane region" description="Helical" evidence="6">
    <location>
        <begin position="33"/>
        <end position="51"/>
    </location>
</feature>
<proteinExistence type="predicted"/>
<accession>A0ABW6CSF7</accession>
<evidence type="ECO:0000256" key="2">
    <source>
        <dbReference type="ARBA" id="ARBA00022475"/>
    </source>
</evidence>
<feature type="domain" description="DNA translocase FtsK 4TM region" evidence="7">
    <location>
        <begin position="32"/>
        <end position="118"/>
    </location>
</feature>
<keyword evidence="3 6" id="KW-0812">Transmembrane</keyword>
<evidence type="ECO:0000259" key="7">
    <source>
        <dbReference type="Pfam" id="PF13491"/>
    </source>
</evidence>
<dbReference type="EMBL" id="JAOTJD010000021">
    <property type="protein sequence ID" value="MFD3264676.1"/>
    <property type="molecule type" value="Genomic_DNA"/>
</dbReference>
<evidence type="ECO:0000256" key="5">
    <source>
        <dbReference type="ARBA" id="ARBA00023136"/>
    </source>
</evidence>
<dbReference type="InterPro" id="IPR025199">
    <property type="entry name" value="FtsK_4TM"/>
</dbReference>
<feature type="transmembrane region" description="Helical" evidence="6">
    <location>
        <begin position="77"/>
        <end position="99"/>
    </location>
</feature>
<comment type="caution">
    <text evidence="8">The sequence shown here is derived from an EMBL/GenBank/DDBJ whole genome shotgun (WGS) entry which is preliminary data.</text>
</comment>
<keyword evidence="4 6" id="KW-1133">Transmembrane helix</keyword>
<keyword evidence="2" id="KW-1003">Cell membrane</keyword>
<evidence type="ECO:0000313" key="9">
    <source>
        <dbReference type="Proteomes" id="UP001598130"/>
    </source>
</evidence>
<sequence>MARVARKTGLELGLHIAGLAWTHPTTARLRGGVIAASGAAFAVALATYNAADPSLNAASPFAAANALGGPGATAADIGIQSLGLAAGVAALLMVLFGLYRAVSARPDETRGQVRLRAAIGTLGLLAL</sequence>
<name>A0ABW6CSF7_9CAUL</name>
<evidence type="ECO:0000256" key="3">
    <source>
        <dbReference type="ARBA" id="ARBA00022692"/>
    </source>
</evidence>
<comment type="subcellular location">
    <subcellularLocation>
        <location evidence="1">Cell membrane</location>
        <topology evidence="1">Multi-pass membrane protein</topology>
    </subcellularLocation>
</comment>
<keyword evidence="5 6" id="KW-0472">Membrane</keyword>
<evidence type="ECO:0000256" key="6">
    <source>
        <dbReference type="SAM" id="Phobius"/>
    </source>
</evidence>
<gene>
    <name evidence="8" type="ORF">OCL97_11985</name>
</gene>
<keyword evidence="9" id="KW-1185">Reference proteome</keyword>
<evidence type="ECO:0000313" key="8">
    <source>
        <dbReference type="EMBL" id="MFD3264676.1"/>
    </source>
</evidence>
<dbReference type="Proteomes" id="UP001598130">
    <property type="component" value="Unassembled WGS sequence"/>
</dbReference>
<organism evidence="8 9">
    <name type="scientific">Phenylobacterium ferrooxidans</name>
    <dbReference type="NCBI Taxonomy" id="2982689"/>
    <lineage>
        <taxon>Bacteria</taxon>
        <taxon>Pseudomonadati</taxon>
        <taxon>Pseudomonadota</taxon>
        <taxon>Alphaproteobacteria</taxon>
        <taxon>Caulobacterales</taxon>
        <taxon>Caulobacteraceae</taxon>
        <taxon>Phenylobacterium</taxon>
    </lineage>
</organism>
<reference evidence="8 9" key="1">
    <citation type="submission" date="2022-09" db="EMBL/GenBank/DDBJ databases">
        <title>New species of Phenylobacterium.</title>
        <authorList>
            <person name="Mieszkin S."/>
        </authorList>
    </citation>
    <scope>NUCLEOTIDE SEQUENCE [LARGE SCALE GENOMIC DNA]</scope>
    <source>
        <strain evidence="8 9">HK31-G</strain>
    </source>
</reference>
<evidence type="ECO:0000256" key="1">
    <source>
        <dbReference type="ARBA" id="ARBA00004651"/>
    </source>
</evidence>
<dbReference type="RefSeq" id="WP_377370265.1">
    <property type="nucleotide sequence ID" value="NZ_JAOTJD010000021.1"/>
</dbReference>
<feature type="non-terminal residue" evidence="8">
    <location>
        <position position="127"/>
    </location>
</feature>